<name>A0A328E5V0_9ASTE</name>
<dbReference type="InterPro" id="IPR012876">
    <property type="entry name" value="DUF1677_pln"/>
</dbReference>
<sequence>MEKTTRERKQNPHCSRPPPEPLRRTISDAGPGLPQTLPAEAAPVAVEEAKCECCGHSEECTAEYVKRVREKCAGKLLCGLCSEAVEEETWKNGRRREAALQEHMNECLRFNRVDRVYPVLCQAEAMREVLKNSRGKALSPRGLKGCPKVGGEGDHESEDSEYPINVTSFYGFSVIE</sequence>
<evidence type="ECO:0008006" key="4">
    <source>
        <dbReference type="Google" id="ProtNLM"/>
    </source>
</evidence>
<dbReference type="AlphaFoldDB" id="A0A328E5V0"/>
<proteinExistence type="predicted"/>
<comment type="caution">
    <text evidence="2">The sequence shown here is derived from an EMBL/GenBank/DDBJ whole genome shotgun (WGS) entry which is preliminary data.</text>
</comment>
<dbReference type="PANTHER" id="PTHR33108">
    <property type="entry name" value="OS01G0745000 PROTEIN"/>
    <property type="match status" value="1"/>
</dbReference>
<feature type="region of interest" description="Disordered" evidence="1">
    <location>
        <begin position="1"/>
        <end position="37"/>
    </location>
</feature>
<protein>
    <recommendedName>
        <fullName evidence="4">DUF1677 domain-containing protein</fullName>
    </recommendedName>
</protein>
<evidence type="ECO:0000313" key="2">
    <source>
        <dbReference type="EMBL" id="RAL52910.1"/>
    </source>
</evidence>
<organism evidence="2 3">
    <name type="scientific">Cuscuta australis</name>
    <dbReference type="NCBI Taxonomy" id="267555"/>
    <lineage>
        <taxon>Eukaryota</taxon>
        <taxon>Viridiplantae</taxon>
        <taxon>Streptophyta</taxon>
        <taxon>Embryophyta</taxon>
        <taxon>Tracheophyta</taxon>
        <taxon>Spermatophyta</taxon>
        <taxon>Magnoliopsida</taxon>
        <taxon>eudicotyledons</taxon>
        <taxon>Gunneridae</taxon>
        <taxon>Pentapetalae</taxon>
        <taxon>asterids</taxon>
        <taxon>lamiids</taxon>
        <taxon>Solanales</taxon>
        <taxon>Convolvulaceae</taxon>
        <taxon>Cuscuteae</taxon>
        <taxon>Cuscuta</taxon>
        <taxon>Cuscuta subgen. Grammica</taxon>
        <taxon>Cuscuta sect. Cleistogrammica</taxon>
    </lineage>
</organism>
<feature type="compositionally biased region" description="Basic and acidic residues" evidence="1">
    <location>
        <begin position="1"/>
        <end position="10"/>
    </location>
</feature>
<reference evidence="2 3" key="1">
    <citation type="submission" date="2018-06" db="EMBL/GenBank/DDBJ databases">
        <title>The Genome of Cuscuta australis (Dodder) Provides Insight into the Evolution of Plant Parasitism.</title>
        <authorList>
            <person name="Liu H."/>
        </authorList>
    </citation>
    <scope>NUCLEOTIDE SEQUENCE [LARGE SCALE GENOMIC DNA]</scope>
    <source>
        <strain evidence="3">cv. Yunnan</strain>
        <tissue evidence="2">Vines</tissue>
    </source>
</reference>
<accession>A0A328E5V0</accession>
<keyword evidence="3" id="KW-1185">Reference proteome</keyword>
<evidence type="ECO:0000313" key="3">
    <source>
        <dbReference type="Proteomes" id="UP000249390"/>
    </source>
</evidence>
<dbReference type="PANTHER" id="PTHR33108:SF51">
    <property type="entry name" value="DUF1677 FAMILY PROTEIN (DUF1677)"/>
    <property type="match status" value="1"/>
</dbReference>
<evidence type="ECO:0000256" key="1">
    <source>
        <dbReference type="SAM" id="MobiDB-lite"/>
    </source>
</evidence>
<gene>
    <name evidence="2" type="ORF">DM860_007678</name>
</gene>
<dbReference type="Pfam" id="PF07911">
    <property type="entry name" value="DUF1677"/>
    <property type="match status" value="1"/>
</dbReference>
<dbReference type="EMBL" id="NQVE01000030">
    <property type="protein sequence ID" value="RAL52910.1"/>
    <property type="molecule type" value="Genomic_DNA"/>
</dbReference>
<dbReference type="Proteomes" id="UP000249390">
    <property type="component" value="Unassembled WGS sequence"/>
</dbReference>